<evidence type="ECO:0000256" key="1">
    <source>
        <dbReference type="SAM" id="MobiDB-lite"/>
    </source>
</evidence>
<feature type="region of interest" description="Disordered" evidence="1">
    <location>
        <begin position="1"/>
        <end position="51"/>
    </location>
</feature>
<proteinExistence type="predicted"/>
<sequence>MSGHPTTQSKKTPAANKVKAQTSDNKENITALGIDSDGEVERERNGSKPNWSADEKNLAFVFVLGVGDEASRHPCRDPCEETVVVGGIRAEAYSCI</sequence>
<feature type="compositionally biased region" description="Polar residues" evidence="1">
    <location>
        <begin position="1"/>
        <end position="11"/>
    </location>
</feature>
<keyword evidence="3" id="KW-1185">Reference proteome</keyword>
<reference evidence="2 3" key="1">
    <citation type="journal article" date="2024" name="J Genomics">
        <title>Draft genome sequencing and assembly of Favolaschia claudopus CIRM-BRFM 2984 isolated from oak limbs.</title>
        <authorList>
            <person name="Navarro D."/>
            <person name="Drula E."/>
            <person name="Chaduli D."/>
            <person name="Cazenave R."/>
            <person name="Ahrendt S."/>
            <person name="Wang J."/>
            <person name="Lipzen A."/>
            <person name="Daum C."/>
            <person name="Barry K."/>
            <person name="Grigoriev I.V."/>
            <person name="Favel A."/>
            <person name="Rosso M.N."/>
            <person name="Martin F."/>
        </authorList>
    </citation>
    <scope>NUCLEOTIDE SEQUENCE [LARGE SCALE GENOMIC DNA]</scope>
    <source>
        <strain evidence="2 3">CIRM-BRFM 2984</strain>
    </source>
</reference>
<evidence type="ECO:0000313" key="2">
    <source>
        <dbReference type="EMBL" id="KAK6980824.1"/>
    </source>
</evidence>
<protein>
    <submittedName>
        <fullName evidence="2">Uncharacterized protein</fullName>
    </submittedName>
</protein>
<comment type="caution">
    <text evidence="2">The sequence shown here is derived from an EMBL/GenBank/DDBJ whole genome shotgun (WGS) entry which is preliminary data.</text>
</comment>
<name>A0AAV9ZGB3_9AGAR</name>
<gene>
    <name evidence="2" type="ORF">R3P38DRAFT_3235125</name>
</gene>
<organism evidence="2 3">
    <name type="scientific">Favolaschia claudopus</name>
    <dbReference type="NCBI Taxonomy" id="2862362"/>
    <lineage>
        <taxon>Eukaryota</taxon>
        <taxon>Fungi</taxon>
        <taxon>Dikarya</taxon>
        <taxon>Basidiomycota</taxon>
        <taxon>Agaricomycotina</taxon>
        <taxon>Agaricomycetes</taxon>
        <taxon>Agaricomycetidae</taxon>
        <taxon>Agaricales</taxon>
        <taxon>Marasmiineae</taxon>
        <taxon>Mycenaceae</taxon>
        <taxon>Favolaschia</taxon>
    </lineage>
</organism>
<dbReference type="EMBL" id="JAWWNJ010000156">
    <property type="protein sequence ID" value="KAK6980824.1"/>
    <property type="molecule type" value="Genomic_DNA"/>
</dbReference>
<accession>A0AAV9ZGB3</accession>
<evidence type="ECO:0000313" key="3">
    <source>
        <dbReference type="Proteomes" id="UP001362999"/>
    </source>
</evidence>
<dbReference type="AlphaFoldDB" id="A0AAV9ZGB3"/>
<dbReference type="Proteomes" id="UP001362999">
    <property type="component" value="Unassembled WGS sequence"/>
</dbReference>